<comment type="caution">
    <text evidence="15">The sequence shown here is derived from an EMBL/GenBank/DDBJ whole genome shotgun (WGS) entry which is preliminary data.</text>
</comment>
<evidence type="ECO:0000256" key="5">
    <source>
        <dbReference type="ARBA" id="ARBA00022692"/>
    </source>
</evidence>
<evidence type="ECO:0000256" key="3">
    <source>
        <dbReference type="ARBA" id="ARBA00011276"/>
    </source>
</evidence>
<evidence type="ECO:0000259" key="13">
    <source>
        <dbReference type="Pfam" id="PF07774"/>
    </source>
</evidence>
<dbReference type="InterPro" id="IPR015943">
    <property type="entry name" value="WD40/YVTN_repeat-like_dom_sf"/>
</dbReference>
<keyword evidence="9" id="KW-0472">Membrane</keyword>
<proteinExistence type="inferred from homology"/>
<evidence type="ECO:0000313" key="16">
    <source>
        <dbReference type="Proteomes" id="UP001063166"/>
    </source>
</evidence>
<dbReference type="Pfam" id="PF07774">
    <property type="entry name" value="EMC1_C"/>
    <property type="match status" value="1"/>
</dbReference>
<dbReference type="InterPro" id="IPR011047">
    <property type="entry name" value="Quinoprotein_ADH-like_sf"/>
</dbReference>
<sequence>MRWSLSRLAGACAALLLAVPPATGLHESDVGVVDWHKLLVGVPLVGAPVTSPAFHPLNLDANTDNRTRTIIGRTGSVILSATANNVLAALRPDDGAVVWRHIYEPEDRVAGYYAHSNYVATLSGPGGATFRLFDATSGTLYLEKRLHAPETGHLAEPHHLGTHVAFGGAGNEEIYVLTDGHVVRRLNGKTGEVQWKWAADDQTAMAVHTNLVPTPTAVFVVGLAKSIASFTLHVTALDPQTGSVLGIQGVPSSVEDLGAYVLLSGPTQTADKKAPHIAWLEDGVLKSFKLTPKLNAKPTVVTFTAKTKSNAPYERFIDVGLVRQGHAVAVAGDGSATLLALGDSKVEGVAAFGATLKPSAKKRKKDEEEDENENTDSIWVGSSGQKDGEVILGRVYWSHVVNKAKTEMLTYTPTSGTMHNVKSAVLEIDFDTRSHGIIAHAALSQAPPGVPPSLLLTTSTGAVQLWELSPDANEKWTREEALAAIVVAEFVELPEGRPDPAKTGGRREDEGFFGRVWRHVGDAKNFPQYLSGFIRRFLTGSYASPTSAPVPASPSSSATLDAVPTRDAFGFRQLIVAATVQGKIFALDSSNGNVVWSRVLGLGWAAEVGANVLPVKMFVLGAEDTVGEDEDVEGKAPSVVLVAQRRADNTLVDTVVFHIDALTGADASRVIPNDPELQPREDPSGLLQGVDIIQGPAVEAFLLSPPPASSTTTTSQQDYAKAVLLLDEYLQVYLYPSTPRTRATLRALQPMLHFPLRTNTPSGTRVVGHALGPHPGGIKADESDEGERGYVAHSTWTLSLPPNEDVKAIIPPIRGPVASLGKVLGNRTTLYKYLNPRLFVLLTAPRATLPISGESKPEGQGQTCGLYVVDAAKGSVVYQTRLPAAVERGKGVGKEACDVKAMLVENWLVYHYYDPEWAGSGLTKGWRMVSVELYEGSGADDKTSSSDMSSHADGSVNVTTFEQAYVFPHAITALAPTTTKFGMTVKDLIVASRTHQIQSIPRRLLDPRRPNRKVTAAEQEEFLVQYEPVLASDPKRTLSHHYEVANIQRIITSPALLESTSLVFTYGLDMFLTRVAPSGTFDVLSENFNKAQLVLTVGGLALAIMFTKPMVRKKMLREKWYQ</sequence>
<keyword evidence="8" id="KW-1133">Transmembrane helix</keyword>
<dbReference type="InterPro" id="IPR011678">
    <property type="entry name" value="EMC1_C"/>
</dbReference>
<feature type="domain" description="ER membrane protein complex subunit 1 C-terminal" evidence="13">
    <location>
        <begin position="905"/>
        <end position="1120"/>
    </location>
</feature>
<keyword evidence="7" id="KW-0256">Endoplasmic reticulum</keyword>
<evidence type="ECO:0000313" key="15">
    <source>
        <dbReference type="EMBL" id="GLB44268.1"/>
    </source>
</evidence>
<evidence type="ECO:0000256" key="9">
    <source>
        <dbReference type="ARBA" id="ARBA00023136"/>
    </source>
</evidence>
<comment type="similarity">
    <text evidence="2">Belongs to the EMC1 family.</text>
</comment>
<evidence type="ECO:0000256" key="10">
    <source>
        <dbReference type="ARBA" id="ARBA00023180"/>
    </source>
</evidence>
<feature type="region of interest" description="Disordered" evidence="11">
    <location>
        <begin position="358"/>
        <end position="380"/>
    </location>
</feature>
<comment type="subunit">
    <text evidence="3">Component of the ER membrane protein complex (EMC).</text>
</comment>
<dbReference type="GO" id="GO:0034975">
    <property type="term" value="P:protein folding in endoplasmic reticulum"/>
    <property type="evidence" value="ECO:0007669"/>
    <property type="project" value="TreeGrafter"/>
</dbReference>
<evidence type="ECO:0000259" key="14">
    <source>
        <dbReference type="Pfam" id="PF25293"/>
    </source>
</evidence>
<keyword evidence="16" id="KW-1185">Reference proteome</keyword>
<evidence type="ECO:0000256" key="2">
    <source>
        <dbReference type="ARBA" id="ARBA00007904"/>
    </source>
</evidence>
<dbReference type="InterPro" id="IPR058545">
    <property type="entry name" value="Beta-prop_EMC1_1st"/>
</dbReference>
<dbReference type="AlphaFoldDB" id="A0A9P3PZ87"/>
<organism evidence="15 16">
    <name type="scientific">Lyophyllum shimeji</name>
    <name type="common">Hon-shimeji</name>
    <name type="synonym">Tricholoma shimeji</name>
    <dbReference type="NCBI Taxonomy" id="47721"/>
    <lineage>
        <taxon>Eukaryota</taxon>
        <taxon>Fungi</taxon>
        <taxon>Dikarya</taxon>
        <taxon>Basidiomycota</taxon>
        <taxon>Agaricomycotina</taxon>
        <taxon>Agaricomycetes</taxon>
        <taxon>Agaricomycetidae</taxon>
        <taxon>Agaricales</taxon>
        <taxon>Tricholomatineae</taxon>
        <taxon>Lyophyllaceae</taxon>
        <taxon>Lyophyllum</taxon>
    </lineage>
</organism>
<feature type="signal peptide" evidence="12">
    <location>
        <begin position="1"/>
        <end position="24"/>
    </location>
</feature>
<dbReference type="EMBL" id="BRPK01000016">
    <property type="protein sequence ID" value="GLB44268.1"/>
    <property type="molecule type" value="Genomic_DNA"/>
</dbReference>
<comment type="subcellular location">
    <subcellularLocation>
        <location evidence="1">Endoplasmic reticulum membrane</location>
        <topology evidence="1">Single-pass type I membrane protein</topology>
    </subcellularLocation>
</comment>
<protein>
    <recommendedName>
        <fullName evidence="4">ER membrane protein complex subunit 1</fullName>
    </recommendedName>
</protein>
<dbReference type="SUPFAM" id="SSF50998">
    <property type="entry name" value="Quinoprotein alcohol dehydrogenase-like"/>
    <property type="match status" value="1"/>
</dbReference>
<evidence type="ECO:0000256" key="4">
    <source>
        <dbReference type="ARBA" id="ARBA00020824"/>
    </source>
</evidence>
<dbReference type="GO" id="GO:0072546">
    <property type="term" value="C:EMC complex"/>
    <property type="evidence" value="ECO:0007669"/>
    <property type="project" value="InterPro"/>
</dbReference>
<reference evidence="15" key="1">
    <citation type="submission" date="2022-07" db="EMBL/GenBank/DDBJ databases">
        <title>The genome of Lyophyllum shimeji provides insight into the initial evolution of ectomycorrhizal fungal genome.</title>
        <authorList>
            <person name="Kobayashi Y."/>
            <person name="Shibata T."/>
            <person name="Hirakawa H."/>
            <person name="Shigenobu S."/>
            <person name="Nishiyama T."/>
            <person name="Yamada A."/>
            <person name="Hasebe M."/>
            <person name="Kawaguchi M."/>
        </authorList>
    </citation>
    <scope>NUCLEOTIDE SEQUENCE</scope>
    <source>
        <strain evidence="15">AT787</strain>
    </source>
</reference>
<evidence type="ECO:0000256" key="1">
    <source>
        <dbReference type="ARBA" id="ARBA00004115"/>
    </source>
</evidence>
<gene>
    <name evidence="15" type="ORF">LshimejAT787_1601980</name>
</gene>
<dbReference type="PANTHER" id="PTHR21573:SF0">
    <property type="entry name" value="ER MEMBRANE PROTEIN COMPLEX SUBUNIT 1"/>
    <property type="match status" value="1"/>
</dbReference>
<accession>A0A9P3PZ87</accession>
<dbReference type="PANTHER" id="PTHR21573">
    <property type="entry name" value="ER MEMBRANE PROTEIN COMPLEX SUBUNIT 1"/>
    <property type="match status" value="1"/>
</dbReference>
<dbReference type="Proteomes" id="UP001063166">
    <property type="component" value="Unassembled WGS sequence"/>
</dbReference>
<keyword evidence="5" id="KW-0812">Transmembrane</keyword>
<evidence type="ECO:0000256" key="12">
    <source>
        <dbReference type="SAM" id="SignalP"/>
    </source>
</evidence>
<feature type="domain" description="EMC1 first beta-propeller" evidence="14">
    <location>
        <begin position="25"/>
        <end position="350"/>
    </location>
</feature>
<evidence type="ECO:0000256" key="7">
    <source>
        <dbReference type="ARBA" id="ARBA00022824"/>
    </source>
</evidence>
<dbReference type="InterPro" id="IPR026895">
    <property type="entry name" value="EMC1"/>
</dbReference>
<evidence type="ECO:0000256" key="8">
    <source>
        <dbReference type="ARBA" id="ARBA00022989"/>
    </source>
</evidence>
<name>A0A9P3PZ87_LYOSH</name>
<dbReference type="OrthoDB" id="28092at2759"/>
<feature type="chain" id="PRO_5040135851" description="ER membrane protein complex subunit 1" evidence="12">
    <location>
        <begin position="25"/>
        <end position="1122"/>
    </location>
</feature>
<dbReference type="Pfam" id="PF25293">
    <property type="entry name" value="Beta-prop_EMC1_N"/>
    <property type="match status" value="1"/>
</dbReference>
<evidence type="ECO:0000256" key="6">
    <source>
        <dbReference type="ARBA" id="ARBA00022729"/>
    </source>
</evidence>
<keyword evidence="6 12" id="KW-0732">Signal</keyword>
<evidence type="ECO:0000256" key="11">
    <source>
        <dbReference type="SAM" id="MobiDB-lite"/>
    </source>
</evidence>
<keyword evidence="10" id="KW-0325">Glycoprotein</keyword>
<dbReference type="Gene3D" id="2.130.10.10">
    <property type="entry name" value="YVTN repeat-like/Quinoprotein amine dehydrogenase"/>
    <property type="match status" value="1"/>
</dbReference>